<comment type="caution">
    <text evidence="6">The sequence shown here is derived from an EMBL/GenBank/DDBJ whole genome shotgun (WGS) entry which is preliminary data.</text>
</comment>
<dbReference type="GO" id="GO:0046872">
    <property type="term" value="F:metal ion binding"/>
    <property type="evidence" value="ECO:0007669"/>
    <property type="project" value="UniProtKB-KW"/>
</dbReference>
<feature type="domain" description="F420-non-reducing hydrogenase iron-sulfur subunit D" evidence="5">
    <location>
        <begin position="7"/>
        <end position="131"/>
    </location>
</feature>
<evidence type="ECO:0000259" key="5">
    <source>
        <dbReference type="Pfam" id="PF02662"/>
    </source>
</evidence>
<dbReference type="Proteomes" id="UP000614424">
    <property type="component" value="Unassembled WGS sequence"/>
</dbReference>
<gene>
    <name evidence="6" type="ORF">H8E41_03040</name>
</gene>
<accession>A0A8J6TE63</accession>
<evidence type="ECO:0000256" key="4">
    <source>
        <dbReference type="ARBA" id="ARBA00023014"/>
    </source>
</evidence>
<evidence type="ECO:0000256" key="3">
    <source>
        <dbReference type="ARBA" id="ARBA00023004"/>
    </source>
</evidence>
<keyword evidence="3" id="KW-0408">Iron</keyword>
<dbReference type="GO" id="GO:0016491">
    <property type="term" value="F:oxidoreductase activity"/>
    <property type="evidence" value="ECO:0007669"/>
    <property type="project" value="UniProtKB-KW"/>
</dbReference>
<keyword evidence="1" id="KW-0479">Metal-binding</keyword>
<dbReference type="GO" id="GO:0051536">
    <property type="term" value="F:iron-sulfur cluster binding"/>
    <property type="evidence" value="ECO:0007669"/>
    <property type="project" value="UniProtKB-KW"/>
</dbReference>
<name>A0A8J6TE63_9BACT</name>
<dbReference type="EMBL" id="JACNJZ010000058">
    <property type="protein sequence ID" value="MBC8316853.1"/>
    <property type="molecule type" value="Genomic_DNA"/>
</dbReference>
<protein>
    <submittedName>
        <fullName evidence="6">Hydrogenase iron-sulfur subunit</fullName>
    </submittedName>
</protein>
<organism evidence="6 7">
    <name type="scientific">Candidatus Desulfobia pelagia</name>
    <dbReference type="NCBI Taxonomy" id="2841692"/>
    <lineage>
        <taxon>Bacteria</taxon>
        <taxon>Pseudomonadati</taxon>
        <taxon>Thermodesulfobacteriota</taxon>
        <taxon>Desulfobulbia</taxon>
        <taxon>Desulfobulbales</taxon>
        <taxon>Desulfobulbaceae</taxon>
        <taxon>Candidatus Desulfobia</taxon>
    </lineage>
</organism>
<evidence type="ECO:0000256" key="1">
    <source>
        <dbReference type="ARBA" id="ARBA00022723"/>
    </source>
</evidence>
<proteinExistence type="predicted"/>
<dbReference type="Pfam" id="PF02662">
    <property type="entry name" value="FlpD"/>
    <property type="match status" value="1"/>
</dbReference>
<evidence type="ECO:0000313" key="7">
    <source>
        <dbReference type="Proteomes" id="UP000614424"/>
    </source>
</evidence>
<dbReference type="InterPro" id="IPR003813">
    <property type="entry name" value="MvhD/FlpD"/>
</dbReference>
<keyword evidence="4" id="KW-0411">Iron-sulfur</keyword>
<reference evidence="6 7" key="1">
    <citation type="submission" date="2020-08" db="EMBL/GenBank/DDBJ databases">
        <title>Bridging the membrane lipid divide: bacteria of the FCB group superphylum have the potential to synthesize archaeal ether lipids.</title>
        <authorList>
            <person name="Villanueva L."/>
            <person name="Von Meijenfeldt F.A.B."/>
            <person name="Westbye A.B."/>
            <person name="Yadav S."/>
            <person name="Hopmans E.C."/>
            <person name="Dutilh B.E."/>
            <person name="Sinninghe Damste J.S."/>
        </authorList>
    </citation>
    <scope>NUCLEOTIDE SEQUENCE [LARGE SCALE GENOMIC DNA]</scope>
    <source>
        <strain evidence="6">NIOZ-UU47</strain>
    </source>
</reference>
<dbReference type="AlphaFoldDB" id="A0A8J6TE63"/>
<sequence>MSFTPNIQAFCCHYTSQQTIAEGKEGLKRDGMPENVTLNRLVCGGKLQVSTLLKAFEDGADGVYFVGCPPDECHNVKGSQRAAKKVAAVRQALIELSVEPERVEMFHLERGFHPEFVKAAQVMNKRITALGPCPFKGDSK</sequence>
<evidence type="ECO:0000313" key="6">
    <source>
        <dbReference type="EMBL" id="MBC8316853.1"/>
    </source>
</evidence>
<keyword evidence="2" id="KW-0560">Oxidoreductase</keyword>
<evidence type="ECO:0000256" key="2">
    <source>
        <dbReference type="ARBA" id="ARBA00023002"/>
    </source>
</evidence>